<dbReference type="AlphaFoldDB" id="A0A6G0TE50"/>
<feature type="transmembrane region" description="Helical" evidence="1">
    <location>
        <begin position="117"/>
        <end position="136"/>
    </location>
</feature>
<dbReference type="EMBL" id="VYZN01000043">
    <property type="protein sequence ID" value="KAE9530112.1"/>
    <property type="molecule type" value="Genomic_DNA"/>
</dbReference>
<protein>
    <submittedName>
        <fullName evidence="2">Uncharacterized protein</fullName>
    </submittedName>
</protein>
<dbReference type="Proteomes" id="UP000475862">
    <property type="component" value="Unassembled WGS sequence"/>
</dbReference>
<dbReference type="OrthoDB" id="10478372at2759"/>
<gene>
    <name evidence="2" type="ORF">AGLY_011574</name>
</gene>
<keyword evidence="1" id="KW-0472">Membrane</keyword>
<evidence type="ECO:0000256" key="1">
    <source>
        <dbReference type="SAM" id="Phobius"/>
    </source>
</evidence>
<proteinExistence type="predicted"/>
<sequence length="174" mass="19440">MEQIKHFNKLQENEIQNEIRNSILNNKTYVEFCNYEYYENNGLIKYNLHTIPIRGNIVIVDHGLNISGNGKPYASKILESPTWFEICKIANDLIITTAGVATAAASRKGKIKASANFFFWFSFIPKCLFDFIAYAVKRAGIFSFIFVSGALNLSIAFCSKILSASCLVLSSSTG</sequence>
<evidence type="ECO:0000313" key="3">
    <source>
        <dbReference type="Proteomes" id="UP000475862"/>
    </source>
</evidence>
<comment type="caution">
    <text evidence="2">The sequence shown here is derived from an EMBL/GenBank/DDBJ whole genome shotgun (WGS) entry which is preliminary data.</text>
</comment>
<evidence type="ECO:0000313" key="2">
    <source>
        <dbReference type="EMBL" id="KAE9530112.1"/>
    </source>
</evidence>
<keyword evidence="1" id="KW-1133">Transmembrane helix</keyword>
<name>A0A6G0TE50_APHGL</name>
<reference evidence="2 3" key="1">
    <citation type="submission" date="2019-08" db="EMBL/GenBank/DDBJ databases">
        <title>The genome of the soybean aphid Biotype 1, its phylome, world population structure and adaptation to the North American continent.</title>
        <authorList>
            <person name="Giordano R."/>
            <person name="Donthu R.K."/>
            <person name="Hernandez A.G."/>
            <person name="Wright C.L."/>
            <person name="Zimin A.V."/>
        </authorList>
    </citation>
    <scope>NUCLEOTIDE SEQUENCE [LARGE SCALE GENOMIC DNA]</scope>
    <source>
        <tissue evidence="2">Whole aphids</tissue>
    </source>
</reference>
<keyword evidence="3" id="KW-1185">Reference proteome</keyword>
<accession>A0A6G0TE50</accession>
<feature type="transmembrane region" description="Helical" evidence="1">
    <location>
        <begin position="142"/>
        <end position="169"/>
    </location>
</feature>
<organism evidence="2 3">
    <name type="scientific">Aphis glycines</name>
    <name type="common">Soybean aphid</name>
    <dbReference type="NCBI Taxonomy" id="307491"/>
    <lineage>
        <taxon>Eukaryota</taxon>
        <taxon>Metazoa</taxon>
        <taxon>Ecdysozoa</taxon>
        <taxon>Arthropoda</taxon>
        <taxon>Hexapoda</taxon>
        <taxon>Insecta</taxon>
        <taxon>Pterygota</taxon>
        <taxon>Neoptera</taxon>
        <taxon>Paraneoptera</taxon>
        <taxon>Hemiptera</taxon>
        <taxon>Sternorrhyncha</taxon>
        <taxon>Aphidomorpha</taxon>
        <taxon>Aphidoidea</taxon>
        <taxon>Aphididae</taxon>
        <taxon>Aphidini</taxon>
        <taxon>Aphis</taxon>
        <taxon>Aphis</taxon>
    </lineage>
</organism>
<keyword evidence="1" id="KW-0812">Transmembrane</keyword>